<evidence type="ECO:0000313" key="3">
    <source>
        <dbReference type="Proteomes" id="UP000593567"/>
    </source>
</evidence>
<keyword evidence="1" id="KW-0472">Membrane</keyword>
<accession>A0A7J7JRN5</accession>
<keyword evidence="1" id="KW-0812">Transmembrane</keyword>
<sequence length="118" mass="13717">MTYFLYYTYIILYYIIYFIATYSFADVSGTLFLHSVKIQTNGHLVVEFQTQPNFYGQFIMEEKVAQSSVTSHDHLQLTFQLQLIQSENTFDNPKQTWQFVSDSAVSYVLLSCAVSHVL</sequence>
<evidence type="ECO:0000256" key="1">
    <source>
        <dbReference type="SAM" id="Phobius"/>
    </source>
</evidence>
<comment type="caution">
    <text evidence="2">The sequence shown here is derived from an EMBL/GenBank/DDBJ whole genome shotgun (WGS) entry which is preliminary data.</text>
</comment>
<evidence type="ECO:0000313" key="2">
    <source>
        <dbReference type="EMBL" id="KAF6028615.1"/>
    </source>
</evidence>
<proteinExistence type="predicted"/>
<feature type="transmembrane region" description="Helical" evidence="1">
    <location>
        <begin position="6"/>
        <end position="25"/>
    </location>
</feature>
<dbReference type="EMBL" id="VXIV02001932">
    <property type="protein sequence ID" value="KAF6028615.1"/>
    <property type="molecule type" value="Genomic_DNA"/>
</dbReference>
<keyword evidence="1" id="KW-1133">Transmembrane helix</keyword>
<reference evidence="2" key="1">
    <citation type="submission" date="2020-06" db="EMBL/GenBank/DDBJ databases">
        <title>Draft genome of Bugula neritina, a colonial animal packing powerful symbionts and potential medicines.</title>
        <authorList>
            <person name="Rayko M."/>
        </authorList>
    </citation>
    <scope>NUCLEOTIDE SEQUENCE [LARGE SCALE GENOMIC DNA]</scope>
    <source>
        <strain evidence="2">Kwan_BN1</strain>
    </source>
</reference>
<protein>
    <submittedName>
        <fullName evidence="2">FREM2</fullName>
    </submittedName>
</protein>
<name>A0A7J7JRN5_BUGNE</name>
<dbReference type="Proteomes" id="UP000593567">
    <property type="component" value="Unassembled WGS sequence"/>
</dbReference>
<dbReference type="OrthoDB" id="430044at2759"/>
<keyword evidence="3" id="KW-1185">Reference proteome</keyword>
<dbReference type="AlphaFoldDB" id="A0A7J7JRN5"/>
<gene>
    <name evidence="2" type="ORF">EB796_013087</name>
</gene>
<organism evidence="2 3">
    <name type="scientific">Bugula neritina</name>
    <name type="common">Brown bryozoan</name>
    <name type="synonym">Sertularia neritina</name>
    <dbReference type="NCBI Taxonomy" id="10212"/>
    <lineage>
        <taxon>Eukaryota</taxon>
        <taxon>Metazoa</taxon>
        <taxon>Spiralia</taxon>
        <taxon>Lophotrochozoa</taxon>
        <taxon>Bryozoa</taxon>
        <taxon>Gymnolaemata</taxon>
        <taxon>Cheilostomatida</taxon>
        <taxon>Flustrina</taxon>
        <taxon>Buguloidea</taxon>
        <taxon>Bugulidae</taxon>
        <taxon>Bugula</taxon>
    </lineage>
</organism>